<evidence type="ECO:0000313" key="2">
    <source>
        <dbReference type="EnsemblPlants" id="Solyc02g030550.1.1.1"/>
    </source>
</evidence>
<evidence type="ECO:0000256" key="1">
    <source>
        <dbReference type="SAM" id="MobiDB-lite"/>
    </source>
</evidence>
<reference evidence="2" key="1">
    <citation type="journal article" date="2012" name="Nature">
        <title>The tomato genome sequence provides insights into fleshy fruit evolution.</title>
        <authorList>
            <consortium name="Tomato Genome Consortium"/>
        </authorList>
    </citation>
    <scope>NUCLEOTIDE SEQUENCE [LARGE SCALE GENOMIC DNA]</scope>
    <source>
        <strain evidence="2">cv. Heinz 1706</strain>
    </source>
</reference>
<feature type="compositionally biased region" description="Basic and acidic residues" evidence="1">
    <location>
        <begin position="11"/>
        <end position="20"/>
    </location>
</feature>
<organism evidence="2">
    <name type="scientific">Solanum lycopersicum</name>
    <name type="common">Tomato</name>
    <name type="synonym">Lycopersicon esculentum</name>
    <dbReference type="NCBI Taxonomy" id="4081"/>
    <lineage>
        <taxon>Eukaryota</taxon>
        <taxon>Viridiplantae</taxon>
        <taxon>Streptophyta</taxon>
        <taxon>Embryophyta</taxon>
        <taxon>Tracheophyta</taxon>
        <taxon>Spermatophyta</taxon>
        <taxon>Magnoliopsida</taxon>
        <taxon>eudicotyledons</taxon>
        <taxon>Gunneridae</taxon>
        <taxon>Pentapetalae</taxon>
        <taxon>asterids</taxon>
        <taxon>lamiids</taxon>
        <taxon>Solanales</taxon>
        <taxon>Solanaceae</taxon>
        <taxon>Solanoideae</taxon>
        <taxon>Solaneae</taxon>
        <taxon>Solanum</taxon>
        <taxon>Solanum subgen. Lycopersicon</taxon>
    </lineage>
</organism>
<name>A0A3Q7EWS7_SOLLC</name>
<feature type="compositionally biased region" description="Polar residues" evidence="1">
    <location>
        <begin position="23"/>
        <end position="32"/>
    </location>
</feature>
<dbReference type="Gramene" id="Solyc02g030550.1.1">
    <property type="protein sequence ID" value="Solyc02g030550.1.1.1"/>
    <property type="gene ID" value="Solyc02g030550.1"/>
</dbReference>
<feature type="region of interest" description="Disordered" evidence="1">
    <location>
        <begin position="1"/>
        <end position="35"/>
    </location>
</feature>
<dbReference type="EnsemblPlants" id="Solyc02g030550.1.1">
    <property type="protein sequence ID" value="Solyc02g030550.1.1.1"/>
    <property type="gene ID" value="Solyc02g030550.1"/>
</dbReference>
<accession>A0A3Q7EWS7</accession>
<dbReference type="AlphaFoldDB" id="A0A3Q7EWS7"/>
<reference evidence="2" key="2">
    <citation type="submission" date="2019-01" db="UniProtKB">
        <authorList>
            <consortium name="EnsemblPlants"/>
        </authorList>
    </citation>
    <scope>IDENTIFICATION</scope>
    <source>
        <strain evidence="2">cv. Heinz 1706</strain>
    </source>
</reference>
<dbReference type="Proteomes" id="UP000004994">
    <property type="component" value="Chromosome 2"/>
</dbReference>
<dbReference type="OMA" id="PSTCIQK"/>
<dbReference type="PaxDb" id="4081-Solyc02g030550.1.1"/>
<keyword evidence="3" id="KW-1185">Reference proteome</keyword>
<proteinExistence type="predicted"/>
<dbReference type="InParanoid" id="A0A3Q7EWS7"/>
<sequence>MAKIDSPQPQAEKERPEKPSHATIPNPSTCIQKSDGKLPINIKPVTYVHGEPTVSLSFSDLELYVQEENLQYTLVPKFSYGRPDMIDLRKVFTRHFEIK</sequence>
<evidence type="ECO:0000313" key="3">
    <source>
        <dbReference type="Proteomes" id="UP000004994"/>
    </source>
</evidence>
<protein>
    <submittedName>
        <fullName evidence="2">Uncharacterized protein</fullName>
    </submittedName>
</protein>